<keyword evidence="3" id="KW-1185">Reference proteome</keyword>
<dbReference type="RefSeq" id="WP_008295314.1">
    <property type="nucleotide sequence ID" value="NZ_CM002299.1"/>
</dbReference>
<dbReference type="Pfam" id="PF14316">
    <property type="entry name" value="DUF4381"/>
    <property type="match status" value="1"/>
</dbReference>
<keyword evidence="1" id="KW-0812">Transmembrane</keyword>
<reference evidence="2 3" key="2">
    <citation type="journal article" date="2009" name="PLoS ONE">
        <title>The photosynthetic apparatus and its regulation in the aerobic gammaproteobacterium Congregibacter litoralis gen. nov., sp. nov.</title>
        <authorList>
            <person name="Spring S."/>
            <person name="Lunsdorf H."/>
            <person name="Fuchs B.M."/>
            <person name="Tindall B.J."/>
        </authorList>
    </citation>
    <scope>NUCLEOTIDE SEQUENCE [LARGE SCALE GENOMIC DNA]</scope>
    <source>
        <strain evidence="2">KT71</strain>
    </source>
</reference>
<evidence type="ECO:0000313" key="2">
    <source>
        <dbReference type="EMBL" id="EAQ97767.1"/>
    </source>
</evidence>
<dbReference type="AlphaFoldDB" id="A4A7X2"/>
<dbReference type="HOGENOM" id="CLU_113195_0_2_6"/>
<feature type="transmembrane region" description="Helical" evidence="1">
    <location>
        <begin position="28"/>
        <end position="47"/>
    </location>
</feature>
<keyword evidence="1" id="KW-1133">Transmembrane helix</keyword>
<name>A4A7X2_9GAMM</name>
<comment type="caution">
    <text evidence="2">The sequence shown here is derived from an EMBL/GenBank/DDBJ whole genome shotgun (WGS) entry which is preliminary data.</text>
</comment>
<dbReference type="OrthoDB" id="283083at2"/>
<evidence type="ECO:0008006" key="4">
    <source>
        <dbReference type="Google" id="ProtNLM"/>
    </source>
</evidence>
<evidence type="ECO:0000256" key="1">
    <source>
        <dbReference type="SAM" id="Phobius"/>
    </source>
</evidence>
<dbReference type="eggNOG" id="ENOG5031MIM">
    <property type="taxonomic scope" value="Bacteria"/>
</dbReference>
<reference evidence="2 3" key="1">
    <citation type="journal article" date="2007" name="Proc. Natl. Acad. Sci. U.S.A.">
        <title>Characterization of a marine gammaproteobacterium capable of aerobic anoxygenic photosynthesis.</title>
        <authorList>
            <person name="Fuchs B.M."/>
            <person name="Spring S."/>
            <person name="Teeling H."/>
            <person name="Quast C."/>
            <person name="Wulf J."/>
            <person name="Schattenhofer M."/>
            <person name="Yan S."/>
            <person name="Ferriera S."/>
            <person name="Johnson J."/>
            <person name="Glockner F.O."/>
            <person name="Amann R."/>
        </authorList>
    </citation>
    <scope>NUCLEOTIDE SEQUENCE [LARGE SCALE GENOMIC DNA]</scope>
    <source>
        <strain evidence="2">KT71</strain>
    </source>
</reference>
<protein>
    <recommendedName>
        <fullName evidence="4">DUF4381 domain-containing protein</fullName>
    </recommendedName>
</protein>
<proteinExistence type="predicted"/>
<accession>A4A7X2</accession>
<dbReference type="InterPro" id="IPR025489">
    <property type="entry name" value="DUF4381"/>
</dbReference>
<keyword evidence="1" id="KW-0472">Membrane</keyword>
<dbReference type="Proteomes" id="UP000019205">
    <property type="component" value="Chromosome"/>
</dbReference>
<dbReference type="STRING" id="314285.KT71_14394"/>
<dbReference type="EMBL" id="AAOA02000001">
    <property type="protein sequence ID" value="EAQ97767.1"/>
    <property type="molecule type" value="Genomic_DNA"/>
</dbReference>
<sequence>MEADAIIDMLEPLREPEAVSWWPPAPGWWLLAVLALVLMIYGLIRLWRFHQRAAPLRAARREFQSLEVAVLSDAERAAALGVLQRRLAISVAGRRACAGLTGQAWADFLNSLAKGRGPYFDATLADIAYGPEVSAQDCEDAQEATRRWLRELERPR</sequence>
<gene>
    <name evidence="2" type="ORF">KT71_14394</name>
</gene>
<evidence type="ECO:0000313" key="3">
    <source>
        <dbReference type="Proteomes" id="UP000019205"/>
    </source>
</evidence>
<organism evidence="2 3">
    <name type="scientific">Congregibacter litoralis KT71</name>
    <dbReference type="NCBI Taxonomy" id="314285"/>
    <lineage>
        <taxon>Bacteria</taxon>
        <taxon>Pseudomonadati</taxon>
        <taxon>Pseudomonadota</taxon>
        <taxon>Gammaproteobacteria</taxon>
        <taxon>Cellvibrionales</taxon>
        <taxon>Halieaceae</taxon>
        <taxon>Congregibacter</taxon>
    </lineage>
</organism>